<dbReference type="RefSeq" id="WP_109351200.1">
    <property type="nucleotide sequence ID" value="NZ_QFRI01000001.1"/>
</dbReference>
<name>A0A2U2X5V2_9FLAO</name>
<dbReference type="EMBL" id="QFRI01000001">
    <property type="protein sequence ID" value="PWH83177.1"/>
    <property type="molecule type" value="Genomic_DNA"/>
</dbReference>
<keyword evidence="3" id="KW-1185">Reference proteome</keyword>
<organism evidence="2 3">
    <name type="scientific">Algibacter marinivivus</name>
    <dbReference type="NCBI Taxonomy" id="2100723"/>
    <lineage>
        <taxon>Bacteria</taxon>
        <taxon>Pseudomonadati</taxon>
        <taxon>Bacteroidota</taxon>
        <taxon>Flavobacteriia</taxon>
        <taxon>Flavobacteriales</taxon>
        <taxon>Flavobacteriaceae</taxon>
        <taxon>Algibacter</taxon>
    </lineage>
</organism>
<dbReference type="AlphaFoldDB" id="A0A2U2X5V2"/>
<proteinExistence type="predicted"/>
<keyword evidence="1" id="KW-0812">Transmembrane</keyword>
<reference evidence="2 3" key="2">
    <citation type="submission" date="2018-05" db="EMBL/GenBank/DDBJ databases">
        <title>Algibacter marinivivus sp. nov., isolated from sample around a algae.</title>
        <authorList>
            <person name="Zhong X."/>
        </authorList>
    </citation>
    <scope>NUCLEOTIDE SEQUENCE [LARGE SCALE GENOMIC DNA]</scope>
    <source>
        <strain evidence="2 3">ZY111</strain>
    </source>
</reference>
<comment type="caution">
    <text evidence="2">The sequence shown here is derived from an EMBL/GenBank/DDBJ whole genome shotgun (WGS) entry which is preliminary data.</text>
</comment>
<evidence type="ECO:0000256" key="1">
    <source>
        <dbReference type="SAM" id="Phobius"/>
    </source>
</evidence>
<feature type="transmembrane region" description="Helical" evidence="1">
    <location>
        <begin position="77"/>
        <end position="96"/>
    </location>
</feature>
<evidence type="ECO:0000313" key="2">
    <source>
        <dbReference type="EMBL" id="PWH83177.1"/>
    </source>
</evidence>
<dbReference type="Proteomes" id="UP000245375">
    <property type="component" value="Unassembled WGS sequence"/>
</dbReference>
<gene>
    <name evidence="2" type="ORF">DIS18_01080</name>
</gene>
<dbReference type="OrthoDB" id="981524at2"/>
<reference evidence="3" key="1">
    <citation type="submission" date="2018-05" db="EMBL/GenBank/DDBJ databases">
        <title>Algibacter marinivivus sp. nov., isolated from sample around a algae.</title>
        <authorList>
            <person name="Lu D."/>
        </authorList>
    </citation>
    <scope>NUCLEOTIDE SEQUENCE [LARGE SCALE GENOMIC DNA]</scope>
    <source>
        <strain evidence="3">ZY111</strain>
    </source>
</reference>
<accession>A0A2U2X5V2</accession>
<protein>
    <submittedName>
        <fullName evidence="2">Uncharacterized protein</fullName>
    </submittedName>
</protein>
<keyword evidence="1" id="KW-1133">Transmembrane helix</keyword>
<sequence>MKNEKLKHIKSTGFKAPNDYFESFDEKIFSKLNTESQLDSIKETGFKVPDGYFDSFNDEIFNQKESKVIQLFSKRNLIYVSSIAAAVILLFNLSILDSKPTFDNLDTETVENYIIDENITSYEIASLLTDEHIDKDITIEHNFNEDSIEAYLIDNADIESLMIE</sequence>
<keyword evidence="1" id="KW-0472">Membrane</keyword>
<evidence type="ECO:0000313" key="3">
    <source>
        <dbReference type="Proteomes" id="UP000245375"/>
    </source>
</evidence>